<evidence type="ECO:0000313" key="17">
    <source>
        <dbReference type="Proteomes" id="UP000585614"/>
    </source>
</evidence>
<evidence type="ECO:0000256" key="2">
    <source>
        <dbReference type="ARBA" id="ARBA00004123"/>
    </source>
</evidence>
<keyword evidence="5" id="KW-0677">Repeat</keyword>
<evidence type="ECO:0000256" key="12">
    <source>
        <dbReference type="ARBA" id="ARBA00067244"/>
    </source>
</evidence>
<comment type="function">
    <text evidence="1">May be involved in transcriptional regulation.</text>
</comment>
<dbReference type="PROSITE" id="PS50805">
    <property type="entry name" value="KRAB"/>
    <property type="match status" value="1"/>
</dbReference>
<comment type="caution">
    <text evidence="16">The sequence shown here is derived from an EMBL/GenBank/DDBJ whole genome shotgun (WGS) entry which is preliminary data.</text>
</comment>
<evidence type="ECO:0000256" key="8">
    <source>
        <dbReference type="ARBA" id="ARBA00023015"/>
    </source>
</evidence>
<dbReference type="SUPFAM" id="SSF57667">
    <property type="entry name" value="beta-beta-alpha zinc fingers"/>
    <property type="match status" value="6"/>
</dbReference>
<dbReference type="SUPFAM" id="SSF109640">
    <property type="entry name" value="KRAB domain (Kruppel-associated box)"/>
    <property type="match status" value="1"/>
</dbReference>
<evidence type="ECO:0000256" key="5">
    <source>
        <dbReference type="ARBA" id="ARBA00022737"/>
    </source>
</evidence>
<evidence type="ECO:0000313" key="16">
    <source>
        <dbReference type="EMBL" id="KAF6288424.1"/>
    </source>
</evidence>
<dbReference type="AlphaFoldDB" id="A0A7J7SJE7"/>
<dbReference type="GO" id="GO:0006355">
    <property type="term" value="P:regulation of DNA-templated transcription"/>
    <property type="evidence" value="ECO:0007669"/>
    <property type="project" value="InterPro"/>
</dbReference>
<proteinExistence type="inferred from homology"/>
<feature type="domain" description="C2H2-type" evidence="14">
    <location>
        <begin position="439"/>
        <end position="466"/>
    </location>
</feature>
<evidence type="ECO:0000256" key="4">
    <source>
        <dbReference type="ARBA" id="ARBA00022723"/>
    </source>
</evidence>
<dbReference type="EMBL" id="JACAGC010000022">
    <property type="protein sequence ID" value="KAF6288424.1"/>
    <property type="molecule type" value="Genomic_DNA"/>
</dbReference>
<dbReference type="Pfam" id="PF01352">
    <property type="entry name" value="KRAB"/>
    <property type="match status" value="1"/>
</dbReference>
<dbReference type="SMART" id="SM00349">
    <property type="entry name" value="KRAB"/>
    <property type="match status" value="1"/>
</dbReference>
<keyword evidence="11" id="KW-0539">Nucleus</keyword>
<dbReference type="InterPro" id="IPR036051">
    <property type="entry name" value="KRAB_dom_sf"/>
</dbReference>
<dbReference type="FunFam" id="3.30.160.60:FF:001534">
    <property type="entry name" value="zinc finger protein 227 isoform X1"/>
    <property type="match status" value="2"/>
</dbReference>
<dbReference type="InterPro" id="IPR001909">
    <property type="entry name" value="KRAB"/>
</dbReference>
<feature type="domain" description="C2H2-type" evidence="14">
    <location>
        <begin position="523"/>
        <end position="550"/>
    </location>
</feature>
<dbReference type="GO" id="GO:0005634">
    <property type="term" value="C:nucleus"/>
    <property type="evidence" value="ECO:0007669"/>
    <property type="project" value="UniProtKB-SubCell"/>
</dbReference>
<dbReference type="GO" id="GO:0008270">
    <property type="term" value="F:zinc ion binding"/>
    <property type="evidence" value="ECO:0007669"/>
    <property type="project" value="UniProtKB-KW"/>
</dbReference>
<name>A0A7J7SJE7_RHIFE</name>
<evidence type="ECO:0000259" key="15">
    <source>
        <dbReference type="PROSITE" id="PS50805"/>
    </source>
</evidence>
<dbReference type="Gene3D" id="6.10.140.140">
    <property type="match status" value="1"/>
</dbReference>
<evidence type="ECO:0000256" key="10">
    <source>
        <dbReference type="ARBA" id="ARBA00023163"/>
    </source>
</evidence>
<evidence type="ECO:0000256" key="1">
    <source>
        <dbReference type="ARBA" id="ARBA00003767"/>
    </source>
</evidence>
<comment type="similarity">
    <text evidence="3">Belongs to the krueppel C2H2-type zinc-finger protein family.</text>
</comment>
<dbReference type="FunFam" id="3.30.160.60:FF:002090">
    <property type="entry name" value="Zinc finger protein 473"/>
    <property type="match status" value="1"/>
</dbReference>
<dbReference type="Pfam" id="PF00096">
    <property type="entry name" value="zf-C2H2"/>
    <property type="match status" value="8"/>
</dbReference>
<dbReference type="Gene3D" id="3.30.160.60">
    <property type="entry name" value="Classic Zinc Finger"/>
    <property type="match status" value="10"/>
</dbReference>
<sequence>MDSLEKENPLFSFPLDEFMLFAQDLQLDSEAITVREETLNHPALVLGDVLCPCSLSRKQSLSCYPSASFSSPLLNSERGRRRDFLAFHSPSYKKKGLLVVRTFHSLIRSLEQPDEDSDLHQKEQEKMTKFQEPLTFKDVAVVFTEEELGLLDCAQRKLYQDVMLENFRNLLSVGHLPFKPDMVSQLEVEEKLWMMEREAQRNENSSSKNQNKVETLQKVALKYLLHEELPCWQIWKQVTSDLTRCLQRKSSQSLQGDSGQVSANGNDLVNHKGDSSYYLENQEFSILRTQDSYGNTYLSESQNQSRGKQIHVKNNLHVCEAFMKKPLLSDHIKTDTEQKPYKSNECGRSVSDGFSQHLPFGEKLHPCNECGKGVSDSSVLLCHQNVPTGEKCSSQNSHLQTRQRTHSGEKLTKCHESGDCFNKSSFHSPHSNHAGEKSYRCDSCGKGFSSSTGLTIHYRTHTGEKPYKCEECGKCFSQSSNFQCHQRVHTEEKPYKCEECGKGFGWSVNLRVHQRVHRGEKPYRCEECGKGFTQAAHYHIHQRVHTGEKPYKCDVCGKGFSHNSPLICHRRVHTGEKPYKCEACGKGFTRNTDLHIHFRVHTGEKPYKCKECGKGFSQASNLQVHQNVHTGEKRFKCETCGKGFSQSSKLQTHQRVHTGEKPYRCDVCGDKINLRNLQKKCGSGAVYSPDTSATGERRALVSTFYVGDRAGENDQVSGHRNQNEIDTLQEVGLRYLFHEDLMCWLIWEQFISELMRNQDLIKEILKGRHFDDIQDMEGNRTTALMAIPEKEFQNCFEGWTGRWCWYIASQGEYFEGDLSDIRQ</sequence>
<evidence type="ECO:0000256" key="7">
    <source>
        <dbReference type="ARBA" id="ARBA00022833"/>
    </source>
</evidence>
<keyword evidence="10" id="KW-0804">Transcription</keyword>
<evidence type="ECO:0000259" key="14">
    <source>
        <dbReference type="PROSITE" id="PS50157"/>
    </source>
</evidence>
<keyword evidence="8" id="KW-0805">Transcription regulation</keyword>
<feature type="domain" description="C2H2-type" evidence="14">
    <location>
        <begin position="467"/>
        <end position="494"/>
    </location>
</feature>
<dbReference type="SMART" id="SM00355">
    <property type="entry name" value="ZnF_C2H2"/>
    <property type="match status" value="9"/>
</dbReference>
<protein>
    <recommendedName>
        <fullName evidence="12">Zinc finger protein 227</fullName>
    </recommendedName>
</protein>
<dbReference type="Proteomes" id="UP000585614">
    <property type="component" value="Unassembled WGS sequence"/>
</dbReference>
<keyword evidence="9" id="KW-0238">DNA-binding</keyword>
<evidence type="ECO:0000256" key="11">
    <source>
        <dbReference type="ARBA" id="ARBA00023242"/>
    </source>
</evidence>
<dbReference type="FunFam" id="3.30.160.60:FF:002357">
    <property type="entry name" value="Zinc finger protein 782"/>
    <property type="match status" value="1"/>
</dbReference>
<evidence type="ECO:0000256" key="9">
    <source>
        <dbReference type="ARBA" id="ARBA00023125"/>
    </source>
</evidence>
<feature type="domain" description="KRAB" evidence="15">
    <location>
        <begin position="134"/>
        <end position="205"/>
    </location>
</feature>
<feature type="domain" description="C2H2-type" evidence="14">
    <location>
        <begin position="365"/>
        <end position="392"/>
    </location>
</feature>
<accession>A0A7J7SJE7</accession>
<dbReference type="PROSITE" id="PS50157">
    <property type="entry name" value="ZINC_FINGER_C2H2_2"/>
    <property type="match status" value="9"/>
</dbReference>
<organism evidence="16 17">
    <name type="scientific">Rhinolophus ferrumequinum</name>
    <name type="common">Greater horseshoe bat</name>
    <dbReference type="NCBI Taxonomy" id="59479"/>
    <lineage>
        <taxon>Eukaryota</taxon>
        <taxon>Metazoa</taxon>
        <taxon>Chordata</taxon>
        <taxon>Craniata</taxon>
        <taxon>Vertebrata</taxon>
        <taxon>Euteleostomi</taxon>
        <taxon>Mammalia</taxon>
        <taxon>Eutheria</taxon>
        <taxon>Laurasiatheria</taxon>
        <taxon>Chiroptera</taxon>
        <taxon>Yinpterochiroptera</taxon>
        <taxon>Rhinolophoidea</taxon>
        <taxon>Rhinolophidae</taxon>
        <taxon>Rhinolophinae</taxon>
        <taxon>Rhinolophus</taxon>
    </lineage>
</organism>
<evidence type="ECO:0000256" key="3">
    <source>
        <dbReference type="ARBA" id="ARBA00006991"/>
    </source>
</evidence>
<dbReference type="InterPro" id="IPR013087">
    <property type="entry name" value="Znf_C2H2_type"/>
</dbReference>
<feature type="domain" description="C2H2-type" evidence="14">
    <location>
        <begin position="607"/>
        <end position="634"/>
    </location>
</feature>
<evidence type="ECO:0000256" key="6">
    <source>
        <dbReference type="ARBA" id="ARBA00022771"/>
    </source>
</evidence>
<dbReference type="GO" id="GO:0003677">
    <property type="term" value="F:DNA binding"/>
    <property type="evidence" value="ECO:0007669"/>
    <property type="project" value="UniProtKB-KW"/>
</dbReference>
<dbReference type="InterPro" id="IPR050826">
    <property type="entry name" value="Krueppel_C2H2_ZnFinger"/>
</dbReference>
<evidence type="ECO:0000256" key="13">
    <source>
        <dbReference type="PROSITE-ProRule" id="PRU00042"/>
    </source>
</evidence>
<keyword evidence="4" id="KW-0479">Metal-binding</keyword>
<dbReference type="CDD" id="cd07765">
    <property type="entry name" value="KRAB_A-box"/>
    <property type="match status" value="1"/>
</dbReference>
<dbReference type="PANTHER" id="PTHR24377">
    <property type="entry name" value="IP01015P-RELATED"/>
    <property type="match status" value="1"/>
</dbReference>
<feature type="domain" description="C2H2-type" evidence="14">
    <location>
        <begin position="495"/>
        <end position="522"/>
    </location>
</feature>
<keyword evidence="6 13" id="KW-0863">Zinc-finger</keyword>
<keyword evidence="7" id="KW-0862">Zinc</keyword>
<dbReference type="InterPro" id="IPR036236">
    <property type="entry name" value="Znf_C2H2_sf"/>
</dbReference>
<dbReference type="FunFam" id="3.30.160.60:FF:000663">
    <property type="entry name" value="Zinc finger protein 45"/>
    <property type="match status" value="1"/>
</dbReference>
<dbReference type="FunFam" id="3.30.160.60:FF:000274">
    <property type="entry name" value="zinc finger protein 16"/>
    <property type="match status" value="3"/>
</dbReference>
<feature type="domain" description="C2H2-type" evidence="14">
    <location>
        <begin position="551"/>
        <end position="578"/>
    </location>
</feature>
<reference evidence="16 17" key="1">
    <citation type="journal article" date="2020" name="Nature">
        <title>Six reference-quality genomes reveal evolution of bat adaptations.</title>
        <authorList>
            <person name="Jebb D."/>
            <person name="Huang Z."/>
            <person name="Pippel M."/>
            <person name="Hughes G.M."/>
            <person name="Lavrichenko K."/>
            <person name="Devanna P."/>
            <person name="Winkler S."/>
            <person name="Jermiin L.S."/>
            <person name="Skirmuntt E.C."/>
            <person name="Katzourakis A."/>
            <person name="Burkitt-Gray L."/>
            <person name="Ray D.A."/>
            <person name="Sullivan K.A.M."/>
            <person name="Roscito J.G."/>
            <person name="Kirilenko B.M."/>
            <person name="Davalos L.M."/>
            <person name="Corthals A.P."/>
            <person name="Power M.L."/>
            <person name="Jones G."/>
            <person name="Ransome R.D."/>
            <person name="Dechmann D.K.N."/>
            <person name="Locatelli A.G."/>
            <person name="Puechmaille S.J."/>
            <person name="Fedrigo O."/>
            <person name="Jarvis E.D."/>
            <person name="Hiller M."/>
            <person name="Vernes S.C."/>
            <person name="Myers E.W."/>
            <person name="Teeling E.C."/>
        </authorList>
    </citation>
    <scope>NUCLEOTIDE SEQUENCE [LARGE SCALE GENOMIC DNA]</scope>
    <source>
        <strain evidence="16">MRhiFer1</strain>
        <tissue evidence="16">Lung</tissue>
    </source>
</reference>
<feature type="domain" description="C2H2-type" evidence="14">
    <location>
        <begin position="635"/>
        <end position="662"/>
    </location>
</feature>
<comment type="subcellular location">
    <subcellularLocation>
        <location evidence="2">Nucleus</location>
    </subcellularLocation>
</comment>
<feature type="domain" description="C2H2-type" evidence="14">
    <location>
        <begin position="579"/>
        <end position="606"/>
    </location>
</feature>
<gene>
    <name evidence="16" type="ORF">mRhiFer1_009152</name>
</gene>
<dbReference type="PROSITE" id="PS00028">
    <property type="entry name" value="ZINC_FINGER_C2H2_1"/>
    <property type="match status" value="8"/>
</dbReference>